<feature type="region of interest" description="Disordered" evidence="1">
    <location>
        <begin position="195"/>
        <end position="223"/>
    </location>
</feature>
<feature type="compositionally biased region" description="Basic and acidic residues" evidence="1">
    <location>
        <begin position="212"/>
        <end position="223"/>
    </location>
</feature>
<name>A0ABR0M5W3_9PEZI</name>
<gene>
    <name evidence="2" type="ORF">LTR16_005165</name>
</gene>
<evidence type="ECO:0000313" key="2">
    <source>
        <dbReference type="EMBL" id="KAK5284581.1"/>
    </source>
</evidence>
<feature type="compositionally biased region" description="Polar residues" evidence="1">
    <location>
        <begin position="9"/>
        <end position="36"/>
    </location>
</feature>
<reference evidence="2 3" key="1">
    <citation type="submission" date="2023-08" db="EMBL/GenBank/DDBJ databases">
        <title>Black Yeasts Isolated from many extreme environments.</title>
        <authorList>
            <person name="Coleine C."/>
            <person name="Stajich J.E."/>
            <person name="Selbmann L."/>
        </authorList>
    </citation>
    <scope>NUCLEOTIDE SEQUENCE [LARGE SCALE GENOMIC DNA]</scope>
    <source>
        <strain evidence="2 3">CCFEE 536</strain>
    </source>
</reference>
<evidence type="ECO:0000256" key="1">
    <source>
        <dbReference type="SAM" id="MobiDB-lite"/>
    </source>
</evidence>
<feature type="non-terminal residue" evidence="2">
    <location>
        <position position="1"/>
    </location>
</feature>
<feature type="compositionally biased region" description="Basic and acidic residues" evidence="1">
    <location>
        <begin position="45"/>
        <end position="146"/>
    </location>
</feature>
<dbReference type="EMBL" id="JAVRRA010000790">
    <property type="protein sequence ID" value="KAK5284581.1"/>
    <property type="molecule type" value="Genomic_DNA"/>
</dbReference>
<feature type="region of interest" description="Disordered" evidence="1">
    <location>
        <begin position="1"/>
        <end position="146"/>
    </location>
</feature>
<sequence>TAEGGTLNGPPSTDSLTPASTRASPTGSLKSQTQFQPIGRPRGPSHHEKELAKIEQKKAALDAKLAKKRSEGDQKTKEISSKEEKEVQRAQERHERELAKAQEKHDKELRKLEEKKKREAQKLDEKRKKAADKDNMARTQRERDEARQLVEVLKRENGLIKEQLGELQRENTVLVQKLGKTDAGQTALRAVRDELKRGRSTSFGSRSLAGKKSLEKDIVGGQS</sequence>
<comment type="caution">
    <text evidence="2">The sequence shown here is derived from an EMBL/GenBank/DDBJ whole genome shotgun (WGS) entry which is preliminary data.</text>
</comment>
<keyword evidence="3" id="KW-1185">Reference proteome</keyword>
<evidence type="ECO:0000313" key="3">
    <source>
        <dbReference type="Proteomes" id="UP001357485"/>
    </source>
</evidence>
<accession>A0ABR0M5W3</accession>
<dbReference type="Proteomes" id="UP001357485">
    <property type="component" value="Unassembled WGS sequence"/>
</dbReference>
<organism evidence="2 3">
    <name type="scientific">Cryomyces antarcticus</name>
    <dbReference type="NCBI Taxonomy" id="329879"/>
    <lineage>
        <taxon>Eukaryota</taxon>
        <taxon>Fungi</taxon>
        <taxon>Dikarya</taxon>
        <taxon>Ascomycota</taxon>
        <taxon>Pezizomycotina</taxon>
        <taxon>Dothideomycetes</taxon>
        <taxon>Dothideomycetes incertae sedis</taxon>
        <taxon>Cryomyces</taxon>
    </lineage>
</organism>
<proteinExistence type="predicted"/>
<protein>
    <submittedName>
        <fullName evidence="2">Uncharacterized protein</fullName>
    </submittedName>
</protein>